<evidence type="ECO:0000313" key="2">
    <source>
        <dbReference type="EMBL" id="CAJ1931060.1"/>
    </source>
</evidence>
<accession>A0AA86VC75</accession>
<feature type="compositionally biased region" description="Polar residues" evidence="1">
    <location>
        <begin position="1"/>
        <end position="13"/>
    </location>
</feature>
<dbReference type="AlphaFoldDB" id="A0AA86VC75"/>
<feature type="region of interest" description="Disordered" evidence="1">
    <location>
        <begin position="1"/>
        <end position="28"/>
    </location>
</feature>
<proteinExistence type="predicted"/>
<sequence>MEGANRTESNADNTAAGGPNPTKSADHVKTAKCESNVLFVSCPHIMWVPSPSIRVGPTSSHDVCLLPPMNRERLPLPRPGWIILSNVFQ</sequence>
<gene>
    <name evidence="2" type="ORF">AYBTSS11_LOCUS5041</name>
</gene>
<keyword evidence="3" id="KW-1185">Reference proteome</keyword>
<name>A0AA86VC75_9FABA</name>
<reference evidence="2" key="1">
    <citation type="submission" date="2023-10" db="EMBL/GenBank/DDBJ databases">
        <authorList>
            <person name="Domelevo Entfellner J.-B."/>
        </authorList>
    </citation>
    <scope>NUCLEOTIDE SEQUENCE</scope>
</reference>
<evidence type="ECO:0000256" key="1">
    <source>
        <dbReference type="SAM" id="MobiDB-lite"/>
    </source>
</evidence>
<dbReference type="EMBL" id="OY731399">
    <property type="protein sequence ID" value="CAJ1931060.1"/>
    <property type="molecule type" value="Genomic_DNA"/>
</dbReference>
<evidence type="ECO:0000313" key="3">
    <source>
        <dbReference type="Proteomes" id="UP001189624"/>
    </source>
</evidence>
<protein>
    <submittedName>
        <fullName evidence="2">Uncharacterized protein</fullName>
    </submittedName>
</protein>
<dbReference type="Gramene" id="rna-AYBTSS11_LOCUS5041">
    <property type="protein sequence ID" value="CAJ1931060.1"/>
    <property type="gene ID" value="gene-AYBTSS11_LOCUS5041"/>
</dbReference>
<organism evidence="2 3">
    <name type="scientific">Sphenostylis stenocarpa</name>
    <dbReference type="NCBI Taxonomy" id="92480"/>
    <lineage>
        <taxon>Eukaryota</taxon>
        <taxon>Viridiplantae</taxon>
        <taxon>Streptophyta</taxon>
        <taxon>Embryophyta</taxon>
        <taxon>Tracheophyta</taxon>
        <taxon>Spermatophyta</taxon>
        <taxon>Magnoliopsida</taxon>
        <taxon>eudicotyledons</taxon>
        <taxon>Gunneridae</taxon>
        <taxon>Pentapetalae</taxon>
        <taxon>rosids</taxon>
        <taxon>fabids</taxon>
        <taxon>Fabales</taxon>
        <taxon>Fabaceae</taxon>
        <taxon>Papilionoideae</taxon>
        <taxon>50 kb inversion clade</taxon>
        <taxon>NPAAA clade</taxon>
        <taxon>indigoferoid/millettioid clade</taxon>
        <taxon>Phaseoleae</taxon>
        <taxon>Sphenostylis</taxon>
    </lineage>
</organism>
<dbReference type="Proteomes" id="UP001189624">
    <property type="component" value="Chromosome 2"/>
</dbReference>